<feature type="compositionally biased region" description="Pro residues" evidence="2">
    <location>
        <begin position="952"/>
        <end position="966"/>
    </location>
</feature>
<feature type="compositionally biased region" description="Polar residues" evidence="2">
    <location>
        <begin position="718"/>
        <end position="735"/>
    </location>
</feature>
<feature type="compositionally biased region" description="Gly residues" evidence="2">
    <location>
        <begin position="706"/>
        <end position="716"/>
    </location>
</feature>
<feature type="compositionally biased region" description="Low complexity" evidence="2">
    <location>
        <begin position="529"/>
        <end position="539"/>
    </location>
</feature>
<dbReference type="STRING" id="5866.A0A061DD07"/>
<evidence type="ECO:0000313" key="5">
    <source>
        <dbReference type="Proteomes" id="UP000033188"/>
    </source>
</evidence>
<keyword evidence="3" id="KW-1133">Transmembrane helix</keyword>
<proteinExistence type="predicted"/>
<feature type="region of interest" description="Disordered" evidence="2">
    <location>
        <begin position="395"/>
        <end position="872"/>
    </location>
</feature>
<feature type="compositionally biased region" description="Low complexity" evidence="2">
    <location>
        <begin position="778"/>
        <end position="809"/>
    </location>
</feature>
<feature type="compositionally biased region" description="Polar residues" evidence="2">
    <location>
        <begin position="499"/>
        <end position="510"/>
    </location>
</feature>
<protein>
    <recommendedName>
        <fullName evidence="6">Ribosome-binding protein 1</fullName>
    </recommendedName>
</protein>
<dbReference type="OrthoDB" id="365890at2759"/>
<feature type="compositionally biased region" description="Low complexity" evidence="2">
    <location>
        <begin position="614"/>
        <end position="636"/>
    </location>
</feature>
<dbReference type="KEGG" id="bbig:BBBOND_0309170"/>
<keyword evidence="5" id="KW-1185">Reference proteome</keyword>
<accession>A0A061DD07</accession>
<keyword evidence="3" id="KW-0472">Membrane</keyword>
<feature type="compositionally biased region" description="Low complexity" evidence="2">
    <location>
        <begin position="656"/>
        <end position="696"/>
    </location>
</feature>
<keyword evidence="1" id="KW-0175">Coiled coil</keyword>
<feature type="region of interest" description="Disordered" evidence="2">
    <location>
        <begin position="915"/>
        <end position="1009"/>
    </location>
</feature>
<feature type="compositionally biased region" description="Polar residues" evidence="2">
    <location>
        <begin position="926"/>
        <end position="943"/>
    </location>
</feature>
<feature type="compositionally biased region" description="Low complexity" evidence="2">
    <location>
        <begin position="431"/>
        <end position="463"/>
    </location>
</feature>
<feature type="transmembrane region" description="Helical" evidence="3">
    <location>
        <begin position="1977"/>
        <end position="1998"/>
    </location>
</feature>
<feature type="compositionally biased region" description="Gly residues" evidence="2">
    <location>
        <begin position="594"/>
        <end position="606"/>
    </location>
</feature>
<feature type="compositionally biased region" description="Polar residues" evidence="2">
    <location>
        <begin position="558"/>
        <end position="567"/>
    </location>
</feature>
<feature type="compositionally biased region" description="Basic and acidic residues" evidence="2">
    <location>
        <begin position="915"/>
        <end position="925"/>
    </location>
</feature>
<dbReference type="RefSeq" id="XP_012769200.1">
    <property type="nucleotide sequence ID" value="XM_012913746.1"/>
</dbReference>
<keyword evidence="3" id="KW-0812">Transmembrane</keyword>
<organism evidence="4 5">
    <name type="scientific">Babesia bigemina</name>
    <dbReference type="NCBI Taxonomy" id="5866"/>
    <lineage>
        <taxon>Eukaryota</taxon>
        <taxon>Sar</taxon>
        <taxon>Alveolata</taxon>
        <taxon>Apicomplexa</taxon>
        <taxon>Aconoidasida</taxon>
        <taxon>Piroplasmida</taxon>
        <taxon>Babesiidae</taxon>
        <taxon>Babesia</taxon>
    </lineage>
</organism>
<evidence type="ECO:0000313" key="4">
    <source>
        <dbReference type="EMBL" id="CDR97014.1"/>
    </source>
</evidence>
<feature type="region of interest" description="Disordered" evidence="2">
    <location>
        <begin position="1063"/>
        <end position="1087"/>
    </location>
</feature>
<sequence>MTAKSAAVGTAHGVPLSTLKECLMFLEWLKSHSNMQRQTASNLYERIKKYYKISNMKNDIEKSLSQFLTNVSNFYNRLCYVRVAGNYNDKTAAQIVDTLLDCLPRFISALHYLWYDVNATFEQLGGGGWKNDYPGAISSYWYSSYGGDLDAYLHAQPSNKYGGLMPGGFTSGDVRYNQYYDGYRQGFNMAPELGVILNTSRHNYLLDVLVISILSDCGTRMVNSANVLALVGTFCAIVETDPSGSKLKEAVQKKDTCIKWTELKQHCTTVKSQMHKVFRKEAFDHTGQSLESKDINMDEFAKVAANWLRANLRTVRDNLQKIKTDDPAVAAPNKDNLGAYFTENLYPYGFILEDNHFKRMISRRNALLQHHWRDVLNTLLQPRNGLDRLRELLEGGACPPKKPEIPPSTDIKSDTARTVATKTEATKTEAAKPVVTKAEAAKPTATKTEATKPVAAKPTATKTEATKTEAAKPVVTKAEAAKPTATKTEVTKPQAKNAGGSTNQNTSQSGGKPATSSVGKSSPSPPPGSAGAPGQAGPKGDQGNKGSSSTKSTTSSSPQNTVQKQQLPSQPPPVAPPQAPAPGTPAAPASTSQSGGGSGSTNGGGARSQKAGGSTSTVQSQPSSVQNSSPPSLGAPSTGGGKGPASGAGQQGGTSKGSPGSGSKATQPAATQVPAQAQPPSGASSGIPSPGAPGSSGRQGVSSAGPQGGNGQGAPGGVTNSSQPVVTSQNVITQRSSDSSLVPPSSGVPSPGGGQVSTSVPTQQGITSRGAQGGDPNSSQTVVPQAPVSSQPPGVATQGSPSSSVPAPVGGQGTGGQGSTFSTTQQNGQGTSQGSTNASNTTSTDSGAGTGGGAGGVGGSNGKGKAQLDPAAEQLKKHLDVYGGKIKRKNDDARKNMENIWKKAQETLEKINENKFRAELDEKRNTQTAVNRPQAPTLSPNQLTPQIHPTSQTPPTPSMQPTPRIPPTRATQPIPHAPAPSSPSLTTRVSNRRPYFVPGGGRTRPQDESVWSIKPSDITGTVLEDTDSIKQQKMQTLNAAKAKMKFWDLDAEKEAFKVKVAKSNDEEQKKAAEIWKQKKEKGQNDWQFDKFSKTIEMRNERKKQAAKKLDETLKDNREEIWDIQQKQHVDDISSSASNDTKKRLQQKRLLQKKQSDQQQVSRHPATTTPSTPPSQPSRPVDGPSRRAPFFTQHPTDRTVSQRPQYVPQIEQYGNLDADVAPKIFMDGDVMEETSPQGALHLDGNEAFTFAEMRNEGLREQKKLEDEKRFEEMREQEKKKIYDRHKLLREAEDRLNQQQEEIKKAVQIDAERMKVSNASDFHVVVATHPSDPYGFDFDIPQRNIKPTTIVDPPFKGGMPLAVTVPATDLEIHSRDYEHNSYAERSADSEIRPRDVYFDFQHDDPFSSLGSMPIHPQVLIEKADFKPSKCEEDDTELCAVGHGSSNVDLQIQVPDRTIQDDSYDVNIDEPPLPNLQPLDPIDPVTTAINLDIEPIDPPESLPNRYVDPYTHDAQTVGMCIAPWMKQTEIGDSTDIPETELFPAQAPRTVRDMLQWLAGLKSEKHHSTLRQCIDKAFGGSHSDFSQLALSVNGSYIRPKDVFDILQLTSMFAGSVLTSIAPNWRAHVSSKPVQPKPSDQSDEPDCCALICQLRDYVYACHHQLEFLKSQCNRDKLSGGWKHDEYGRDITPTNSHLQAFLTDDWDSTFDTHPFDPCNLCHKSRIRMGFQAKDLPEKSQLGSVISAILSPSCGGSDPLLTLSSYLNCLTRRTPRTTGELVSYFHNFGNSLHDMYLDTLSPLGTALAKSHADCPDWDHLGRHDLQAVSGIRGQESLISKHNSNYSNDHLRTLSTLVGCGSDPDSCHPHCSPITYRAYALYSQSFAHTYLSWAVYLPDLLWESLQKLFYELKKHVSTKCSSLHLCSTALPLLYTHGFTPPEGKSQSPLTCQQVIAKLQEIVNGGPIATLMTTMDNFLYNIREPFIYTIVALWSTALLVLANTMLYRLDILHIRSHLIRTKASHLIDVKALLTKGRKMLSLYKDVDYFDEDPIGLLGFK</sequence>
<feature type="compositionally biased region" description="Low complexity" evidence="2">
    <location>
        <begin position="736"/>
        <end position="749"/>
    </location>
</feature>
<dbReference type="VEuPathDB" id="PiroplasmaDB:BBBOND_0309170"/>
<evidence type="ECO:0008006" key="6">
    <source>
        <dbReference type="Google" id="ProtNLM"/>
    </source>
</evidence>
<feature type="compositionally biased region" description="Low complexity" evidence="2">
    <location>
        <begin position="819"/>
        <end position="847"/>
    </location>
</feature>
<feature type="coiled-coil region" evidence="1">
    <location>
        <begin position="1099"/>
        <end position="1126"/>
    </location>
</feature>
<name>A0A061DD07_BABBI</name>
<feature type="compositionally biased region" description="Gly residues" evidence="2">
    <location>
        <begin position="848"/>
        <end position="862"/>
    </location>
</feature>
<reference evidence="5" key="1">
    <citation type="journal article" date="2014" name="Nucleic Acids Res.">
        <title>The evolutionary dynamics of variant antigen genes in Babesia reveal a history of genomic innovation underlying host-parasite interaction.</title>
        <authorList>
            <person name="Jackson A.P."/>
            <person name="Otto T.D."/>
            <person name="Darby A."/>
            <person name="Ramaprasad A."/>
            <person name="Xia D."/>
            <person name="Echaide I.E."/>
            <person name="Farber M."/>
            <person name="Gahlot S."/>
            <person name="Gamble J."/>
            <person name="Gupta D."/>
            <person name="Gupta Y."/>
            <person name="Jackson L."/>
            <person name="Malandrin L."/>
            <person name="Malas T.B."/>
            <person name="Moussa E."/>
            <person name="Nair M."/>
            <person name="Reid A.J."/>
            <person name="Sanders M."/>
            <person name="Sharma J."/>
            <person name="Tracey A."/>
            <person name="Quail M.A."/>
            <person name="Weir W."/>
            <person name="Wastling J.M."/>
            <person name="Hall N."/>
            <person name="Willadsen P."/>
            <person name="Lingelbach K."/>
            <person name="Shiels B."/>
            <person name="Tait A."/>
            <person name="Berriman M."/>
            <person name="Allred D.R."/>
            <person name="Pain A."/>
        </authorList>
    </citation>
    <scope>NUCLEOTIDE SEQUENCE [LARGE SCALE GENOMIC DNA]</scope>
    <source>
        <strain evidence="5">Bond</strain>
    </source>
</reference>
<dbReference type="GeneID" id="24565555"/>
<feature type="compositionally biased region" description="Pro residues" evidence="2">
    <location>
        <begin position="569"/>
        <end position="585"/>
    </location>
</feature>
<gene>
    <name evidence="4" type="ORF">BBBOND_0309170</name>
</gene>
<dbReference type="CDD" id="cd22249">
    <property type="entry name" value="UDM1_RNF168_RNF169-like"/>
    <property type="match status" value="1"/>
</dbReference>
<feature type="compositionally biased region" description="Low complexity" evidence="2">
    <location>
        <begin position="471"/>
        <end position="493"/>
    </location>
</feature>
<evidence type="ECO:0000256" key="3">
    <source>
        <dbReference type="SAM" id="Phobius"/>
    </source>
</evidence>
<dbReference type="EMBL" id="LK391709">
    <property type="protein sequence ID" value="CDR97014.1"/>
    <property type="molecule type" value="Genomic_DNA"/>
</dbReference>
<feature type="region of interest" description="Disordered" evidence="2">
    <location>
        <begin position="1127"/>
        <end position="1200"/>
    </location>
</feature>
<feature type="compositionally biased region" description="Low complexity" evidence="2">
    <location>
        <begin position="547"/>
        <end position="557"/>
    </location>
</feature>
<evidence type="ECO:0000256" key="1">
    <source>
        <dbReference type="SAM" id="Coils"/>
    </source>
</evidence>
<dbReference type="Proteomes" id="UP000033188">
    <property type="component" value="Chromosome 3"/>
</dbReference>
<evidence type="ECO:0000256" key="2">
    <source>
        <dbReference type="SAM" id="MobiDB-lite"/>
    </source>
</evidence>
<feature type="compositionally biased region" description="Low complexity" evidence="2">
    <location>
        <begin position="1156"/>
        <end position="1169"/>
    </location>
</feature>
<feature type="compositionally biased region" description="Gly residues" evidence="2">
    <location>
        <begin position="637"/>
        <end position="655"/>
    </location>
</feature>